<protein>
    <submittedName>
        <fullName evidence="1">Uncharacterized protein</fullName>
    </submittedName>
</protein>
<dbReference type="Proteomes" id="UP000199467">
    <property type="component" value="Unassembled WGS sequence"/>
</dbReference>
<evidence type="ECO:0000313" key="2">
    <source>
        <dbReference type="Proteomes" id="UP000199467"/>
    </source>
</evidence>
<organism evidence="1 2">
    <name type="scientific">Ectopseudomonas chengduensis</name>
    <dbReference type="NCBI Taxonomy" id="489632"/>
    <lineage>
        <taxon>Bacteria</taxon>
        <taxon>Pseudomonadati</taxon>
        <taxon>Pseudomonadota</taxon>
        <taxon>Gammaproteobacteria</taxon>
        <taxon>Pseudomonadales</taxon>
        <taxon>Pseudomonadaceae</taxon>
        <taxon>Ectopseudomonas</taxon>
    </lineage>
</organism>
<evidence type="ECO:0000313" key="1">
    <source>
        <dbReference type="EMBL" id="SDC72924.1"/>
    </source>
</evidence>
<name>A0A1G6P000_9GAMM</name>
<reference evidence="2" key="1">
    <citation type="submission" date="2016-10" db="EMBL/GenBank/DDBJ databases">
        <authorList>
            <person name="Varghese N."/>
            <person name="Submissions S."/>
        </authorList>
    </citation>
    <scope>NUCLEOTIDE SEQUENCE [LARGE SCALE GENOMIC DNA]</scope>
    <source>
        <strain evidence="2">DSM 26382</strain>
    </source>
</reference>
<gene>
    <name evidence="1" type="ORF">SAMN05216576_1067</name>
</gene>
<dbReference type="EMBL" id="FMZQ01000006">
    <property type="protein sequence ID" value="SDC72924.1"/>
    <property type="molecule type" value="Genomic_DNA"/>
</dbReference>
<sequence>MAGKPKHGLSYTPEYRAWQQMRLRCTKPTHAAYANYGGRGITVCDRWLNDPAAFIADMGLKPSPKHEIDRIDNQGNYEPSNCRWVTRSANDRNRRNNRVIHHDGIDLSLAEWSERTGVPADTIRKRIESGWEIARALTEPARLKSPKGKAKHALRHPCLDCARPVTGKRCHACENANRVKRANLVDQQQSEVAA</sequence>
<dbReference type="AlphaFoldDB" id="A0A1G6P000"/>
<keyword evidence="2" id="KW-1185">Reference proteome</keyword>
<accession>A0A1G6P000</accession>
<proteinExistence type="predicted"/>
<dbReference type="RefSeq" id="WP_090336587.1">
    <property type="nucleotide sequence ID" value="NZ_FMZQ01000006.1"/>
</dbReference>